<dbReference type="OrthoDB" id="8949339at2759"/>
<accession>A0A8M1KBT7</accession>
<evidence type="ECO:0000256" key="1">
    <source>
        <dbReference type="SAM" id="MobiDB-lite"/>
    </source>
</evidence>
<dbReference type="RefSeq" id="XP_042559950.1">
    <property type="nucleotide sequence ID" value="XM_042704016.1"/>
</dbReference>
<feature type="compositionally biased region" description="Polar residues" evidence="1">
    <location>
        <begin position="74"/>
        <end position="83"/>
    </location>
</feature>
<feature type="compositionally biased region" description="Basic and acidic residues" evidence="1">
    <location>
        <begin position="45"/>
        <end position="61"/>
    </location>
</feature>
<keyword evidence="2" id="KW-1185">Reference proteome</keyword>
<dbReference type="KEGG" id="char:122128963"/>
<name>A0A8M1KBT7_CLUHA</name>
<dbReference type="AlphaFoldDB" id="A0A8M1KBT7"/>
<reference evidence="3" key="1">
    <citation type="submission" date="2025-08" db="UniProtKB">
        <authorList>
            <consortium name="RefSeq"/>
        </authorList>
    </citation>
    <scope>IDENTIFICATION</scope>
</reference>
<sequence length="232" mass="25519">MEKFKHRWQRAGADKTFTEKSNQAPAAANIPAHRPDRPQVQYQHVHHEAGKRRGEKRRLFVEEPEPVPPVNRPVQPTASSSFTRPKPAEPTLILPRPTASTHLQPKPAAPTYGPPPVSAAPILLVLPAQPQAPSVLFRGPSCSQSFVPPAPTVQAFMPNKSSWPCGACHVPNCGGQRKRYTPSKDKVAGSTQKIFSYCPSTRKSTTSGFDNVVYDSFEHFKSVVDVELEKSV</sequence>
<dbReference type="PANTHER" id="PTHR47773:SF1">
    <property type="entry name" value="C2H2-TYPE DOMAIN-CONTAINING PROTEIN"/>
    <property type="match status" value="1"/>
</dbReference>
<evidence type="ECO:0000313" key="3">
    <source>
        <dbReference type="RefSeq" id="XP_042559950.1"/>
    </source>
</evidence>
<organism evidence="2 3">
    <name type="scientific">Clupea harengus</name>
    <name type="common">Atlantic herring</name>
    <dbReference type="NCBI Taxonomy" id="7950"/>
    <lineage>
        <taxon>Eukaryota</taxon>
        <taxon>Metazoa</taxon>
        <taxon>Chordata</taxon>
        <taxon>Craniata</taxon>
        <taxon>Vertebrata</taxon>
        <taxon>Euteleostomi</taxon>
        <taxon>Actinopterygii</taxon>
        <taxon>Neopterygii</taxon>
        <taxon>Teleostei</taxon>
        <taxon>Clupei</taxon>
        <taxon>Clupeiformes</taxon>
        <taxon>Clupeoidei</taxon>
        <taxon>Clupeidae</taxon>
        <taxon>Clupea</taxon>
    </lineage>
</organism>
<gene>
    <name evidence="3" type="primary">LOC122128963</name>
</gene>
<dbReference type="PANTHER" id="PTHR47773">
    <property type="entry name" value="SI:DKEY-9I5.2-RELATED"/>
    <property type="match status" value="1"/>
</dbReference>
<dbReference type="Proteomes" id="UP000515152">
    <property type="component" value="Unplaced"/>
</dbReference>
<evidence type="ECO:0000313" key="2">
    <source>
        <dbReference type="Proteomes" id="UP000515152"/>
    </source>
</evidence>
<feature type="region of interest" description="Disordered" evidence="1">
    <location>
        <begin position="1"/>
        <end position="111"/>
    </location>
</feature>
<dbReference type="GeneID" id="122128963"/>
<protein>
    <submittedName>
        <fullName evidence="3">Actin cytoskeleton-regulatory complex protein PAN1-like</fullName>
    </submittedName>
</protein>
<proteinExistence type="predicted"/>